<organism evidence="7 8">
    <name type="scientific">Piscinibacter aquaticus</name>
    <dbReference type="NCBI Taxonomy" id="392597"/>
    <lineage>
        <taxon>Bacteria</taxon>
        <taxon>Pseudomonadati</taxon>
        <taxon>Pseudomonadota</taxon>
        <taxon>Betaproteobacteria</taxon>
        <taxon>Burkholderiales</taxon>
        <taxon>Sphaerotilaceae</taxon>
        <taxon>Piscinibacter</taxon>
    </lineage>
</organism>
<dbReference type="GO" id="GO:0005886">
    <property type="term" value="C:plasma membrane"/>
    <property type="evidence" value="ECO:0007669"/>
    <property type="project" value="UniProtKB-SubCell"/>
</dbReference>
<dbReference type="InterPro" id="IPR009009">
    <property type="entry name" value="RlpA-like_DPBB"/>
</dbReference>
<dbReference type="CDD" id="cd22268">
    <property type="entry name" value="DPBB_RlpA-like"/>
    <property type="match status" value="1"/>
</dbReference>
<name>A0A5C6U6I6_9BURK</name>
<gene>
    <name evidence="3" type="primary">rlpA</name>
    <name evidence="7" type="ORF">FSC37_21540</name>
</gene>
<feature type="compositionally biased region" description="Low complexity" evidence="5">
    <location>
        <begin position="47"/>
        <end position="58"/>
    </location>
</feature>
<protein>
    <recommendedName>
        <fullName evidence="3">Endolytic peptidoglycan transglycosylase RlpA</fullName>
        <ecNumber evidence="3">4.2.2.-</ecNumber>
    </recommendedName>
</protein>
<keyword evidence="3" id="KW-0472">Membrane</keyword>
<evidence type="ECO:0000256" key="4">
    <source>
        <dbReference type="RuleBase" id="RU003495"/>
    </source>
</evidence>
<dbReference type="SUPFAM" id="SSF50685">
    <property type="entry name" value="Barwin-like endoglucanases"/>
    <property type="match status" value="1"/>
</dbReference>
<accession>A0A5C6U6I6</accession>
<sequence length="228" mass="24179">MRLSPLIGRGWRTAALLLAALLLGGCSSLRLPSLPWPDSAPAPAETPPVAAKPPAMAAPRPPPPDAVPRVVAIPQGAPNLPYEIRGEVYAPGTDDVPLVETGIASWYGHPFHGRRTATGEVYDMHAMTAAHKTMPLPSYALVRNPKNRREVVVRVNDRGPFKPGRVIDLSHAAARKLGISGVAPVEVRRLTHAEIRSGSWKLPAQRSAGDPATAADSGVAQRTVPSQP</sequence>
<comment type="caution">
    <text evidence="7">The sequence shown here is derived from an EMBL/GenBank/DDBJ whole genome shotgun (WGS) entry which is preliminary data.</text>
</comment>
<dbReference type="AlphaFoldDB" id="A0A5C6U6I6"/>
<dbReference type="Gene3D" id="2.40.40.10">
    <property type="entry name" value="RlpA-like domain"/>
    <property type="match status" value="1"/>
</dbReference>
<dbReference type="GO" id="GO:0000270">
    <property type="term" value="P:peptidoglycan metabolic process"/>
    <property type="evidence" value="ECO:0007669"/>
    <property type="project" value="UniProtKB-UniRule"/>
</dbReference>
<dbReference type="EMBL" id="VOPW01000001">
    <property type="protein sequence ID" value="TXC67345.1"/>
    <property type="molecule type" value="Genomic_DNA"/>
</dbReference>
<keyword evidence="3" id="KW-0449">Lipoprotein</keyword>
<dbReference type="GO" id="GO:0008932">
    <property type="term" value="F:lytic endotransglycosylase activity"/>
    <property type="evidence" value="ECO:0007669"/>
    <property type="project" value="UniProtKB-UniRule"/>
</dbReference>
<dbReference type="InterPro" id="IPR034718">
    <property type="entry name" value="RlpA"/>
</dbReference>
<evidence type="ECO:0000259" key="6">
    <source>
        <dbReference type="Pfam" id="PF03330"/>
    </source>
</evidence>
<feature type="region of interest" description="Disordered" evidence="5">
    <location>
        <begin position="39"/>
        <end position="63"/>
    </location>
</feature>
<keyword evidence="1 3" id="KW-0456">Lyase</keyword>
<keyword evidence="2 3" id="KW-0961">Cell wall biogenesis/degradation</keyword>
<keyword evidence="3" id="KW-1003">Cell membrane</keyword>
<dbReference type="HAMAP" id="MF_02071">
    <property type="entry name" value="RlpA"/>
    <property type="match status" value="1"/>
</dbReference>
<dbReference type="PANTHER" id="PTHR34183:SF1">
    <property type="entry name" value="ENDOLYTIC PEPTIDOGLYCAN TRANSGLYCOSYLASE RLPA"/>
    <property type="match status" value="1"/>
</dbReference>
<dbReference type="PANTHER" id="PTHR34183">
    <property type="entry name" value="ENDOLYTIC PEPTIDOGLYCAN TRANSGLYCOSYLASE RLPA"/>
    <property type="match status" value="1"/>
</dbReference>
<keyword evidence="8" id="KW-1185">Reference proteome</keyword>
<dbReference type="NCBIfam" id="TIGR00413">
    <property type="entry name" value="rlpA"/>
    <property type="match status" value="1"/>
</dbReference>
<comment type="similarity">
    <text evidence="3 4">Belongs to the RlpA family.</text>
</comment>
<keyword evidence="3" id="KW-0564">Palmitate</keyword>
<feature type="region of interest" description="Disordered" evidence="5">
    <location>
        <begin position="201"/>
        <end position="228"/>
    </location>
</feature>
<proteinExistence type="inferred from homology"/>
<reference evidence="7 8" key="1">
    <citation type="submission" date="2019-08" db="EMBL/GenBank/DDBJ databases">
        <authorList>
            <person name="Khan S.A."/>
            <person name="Jeon C.O."/>
            <person name="Jeong S.E."/>
        </authorList>
    </citation>
    <scope>NUCLEOTIDE SEQUENCE [LARGE SCALE GENOMIC DNA]</scope>
    <source>
        <strain evidence="8">IMCC1728</strain>
    </source>
</reference>
<dbReference type="Pfam" id="PF03330">
    <property type="entry name" value="DPBB_1"/>
    <property type="match status" value="1"/>
</dbReference>
<dbReference type="EC" id="4.2.2.-" evidence="3"/>
<evidence type="ECO:0000256" key="2">
    <source>
        <dbReference type="ARBA" id="ARBA00023316"/>
    </source>
</evidence>
<dbReference type="InterPro" id="IPR012997">
    <property type="entry name" value="RplA"/>
</dbReference>
<comment type="subcellular location">
    <subcellularLocation>
        <location evidence="3">Cell membrane</location>
        <topology evidence="3">Lipid-anchor</topology>
    </subcellularLocation>
</comment>
<comment type="function">
    <text evidence="3">Lytic transglycosylase with a strong preference for naked glycan strands that lack stem peptides.</text>
</comment>
<dbReference type="PROSITE" id="PS51257">
    <property type="entry name" value="PROKAR_LIPOPROTEIN"/>
    <property type="match status" value="1"/>
</dbReference>
<dbReference type="GO" id="GO:0071555">
    <property type="term" value="P:cell wall organization"/>
    <property type="evidence" value="ECO:0007669"/>
    <property type="project" value="UniProtKB-KW"/>
</dbReference>
<evidence type="ECO:0000256" key="1">
    <source>
        <dbReference type="ARBA" id="ARBA00023239"/>
    </source>
</evidence>
<evidence type="ECO:0000313" key="8">
    <source>
        <dbReference type="Proteomes" id="UP000321832"/>
    </source>
</evidence>
<evidence type="ECO:0000256" key="5">
    <source>
        <dbReference type="SAM" id="MobiDB-lite"/>
    </source>
</evidence>
<evidence type="ECO:0000313" key="7">
    <source>
        <dbReference type="EMBL" id="TXC67345.1"/>
    </source>
</evidence>
<dbReference type="Proteomes" id="UP000321832">
    <property type="component" value="Unassembled WGS sequence"/>
</dbReference>
<dbReference type="InterPro" id="IPR036908">
    <property type="entry name" value="RlpA-like_sf"/>
</dbReference>
<feature type="domain" description="RlpA-like protein double-psi beta-barrel" evidence="6">
    <location>
        <begin position="100"/>
        <end position="186"/>
    </location>
</feature>
<evidence type="ECO:0000256" key="3">
    <source>
        <dbReference type="HAMAP-Rule" id="MF_02071"/>
    </source>
</evidence>